<keyword evidence="3" id="KW-1185">Reference proteome</keyword>
<feature type="compositionally biased region" description="Basic and acidic residues" evidence="1">
    <location>
        <begin position="41"/>
        <end position="50"/>
    </location>
</feature>
<name>A0A9Q0I676_9TELE</name>
<accession>A0A9Q0I676</accession>
<sequence length="111" mass="12096">MRVGGRAAQEVESTMRVGGRAAQEVESTMRVGRQYGSGGRVHHESREAVRLRRGLWRPDNAPSRAKRAHRCGSTSAGPRGPRVATRCNNRDSGPQPPRCDTGQEPCAMETS</sequence>
<protein>
    <submittedName>
        <fullName evidence="2">Uncharacterized protein</fullName>
    </submittedName>
</protein>
<dbReference type="AlphaFoldDB" id="A0A9Q0I676"/>
<proteinExistence type="predicted"/>
<dbReference type="Proteomes" id="UP001148018">
    <property type="component" value="Unassembled WGS sequence"/>
</dbReference>
<evidence type="ECO:0000256" key="1">
    <source>
        <dbReference type="SAM" id="MobiDB-lite"/>
    </source>
</evidence>
<evidence type="ECO:0000313" key="3">
    <source>
        <dbReference type="Proteomes" id="UP001148018"/>
    </source>
</evidence>
<gene>
    <name evidence="2" type="ORF">NHX12_013217</name>
</gene>
<dbReference type="EMBL" id="JANIIK010000117">
    <property type="protein sequence ID" value="KAJ3586825.1"/>
    <property type="molecule type" value="Genomic_DNA"/>
</dbReference>
<reference evidence="2" key="1">
    <citation type="submission" date="2022-07" db="EMBL/GenBank/DDBJ databases">
        <title>Chromosome-level genome of Muraenolepis orangiensis.</title>
        <authorList>
            <person name="Kim J."/>
        </authorList>
    </citation>
    <scope>NUCLEOTIDE SEQUENCE</scope>
    <source>
        <strain evidence="2">KU_S4_2022</strain>
        <tissue evidence="2">Muscle</tissue>
    </source>
</reference>
<organism evidence="2 3">
    <name type="scientific">Muraenolepis orangiensis</name>
    <name type="common">Patagonian moray cod</name>
    <dbReference type="NCBI Taxonomy" id="630683"/>
    <lineage>
        <taxon>Eukaryota</taxon>
        <taxon>Metazoa</taxon>
        <taxon>Chordata</taxon>
        <taxon>Craniata</taxon>
        <taxon>Vertebrata</taxon>
        <taxon>Euteleostomi</taxon>
        <taxon>Actinopterygii</taxon>
        <taxon>Neopterygii</taxon>
        <taxon>Teleostei</taxon>
        <taxon>Neoteleostei</taxon>
        <taxon>Acanthomorphata</taxon>
        <taxon>Zeiogadaria</taxon>
        <taxon>Gadariae</taxon>
        <taxon>Gadiformes</taxon>
        <taxon>Muraenolepidoidei</taxon>
        <taxon>Muraenolepididae</taxon>
        <taxon>Muraenolepis</taxon>
    </lineage>
</organism>
<comment type="caution">
    <text evidence="2">The sequence shown here is derived from an EMBL/GenBank/DDBJ whole genome shotgun (WGS) entry which is preliminary data.</text>
</comment>
<evidence type="ECO:0000313" key="2">
    <source>
        <dbReference type="EMBL" id="KAJ3586825.1"/>
    </source>
</evidence>
<feature type="region of interest" description="Disordered" evidence="1">
    <location>
        <begin position="1"/>
        <end position="111"/>
    </location>
</feature>